<protein>
    <submittedName>
        <fullName evidence="2">Uncharacterized protein</fullName>
    </submittedName>
</protein>
<dbReference type="EMBL" id="JAINUF010000001">
    <property type="protein sequence ID" value="KAJ8382008.1"/>
    <property type="molecule type" value="Genomic_DNA"/>
</dbReference>
<gene>
    <name evidence="2" type="ORF">SKAU_G00027860</name>
</gene>
<dbReference type="AlphaFoldDB" id="A0A9Q1GEB3"/>
<reference evidence="2" key="1">
    <citation type="journal article" date="2023" name="Science">
        <title>Genome structures resolve the early diversification of teleost fishes.</title>
        <authorList>
            <person name="Parey E."/>
            <person name="Louis A."/>
            <person name="Montfort J."/>
            <person name="Bouchez O."/>
            <person name="Roques C."/>
            <person name="Iampietro C."/>
            <person name="Lluch J."/>
            <person name="Castinel A."/>
            <person name="Donnadieu C."/>
            <person name="Desvignes T."/>
            <person name="Floi Bucao C."/>
            <person name="Jouanno E."/>
            <person name="Wen M."/>
            <person name="Mejri S."/>
            <person name="Dirks R."/>
            <person name="Jansen H."/>
            <person name="Henkel C."/>
            <person name="Chen W.J."/>
            <person name="Zahm M."/>
            <person name="Cabau C."/>
            <person name="Klopp C."/>
            <person name="Thompson A.W."/>
            <person name="Robinson-Rechavi M."/>
            <person name="Braasch I."/>
            <person name="Lecointre G."/>
            <person name="Bobe J."/>
            <person name="Postlethwait J.H."/>
            <person name="Berthelot C."/>
            <person name="Roest Crollius H."/>
            <person name="Guiguen Y."/>
        </authorList>
    </citation>
    <scope>NUCLEOTIDE SEQUENCE</scope>
    <source>
        <strain evidence="2">WJC10195</strain>
    </source>
</reference>
<comment type="caution">
    <text evidence="2">The sequence shown here is derived from an EMBL/GenBank/DDBJ whole genome shotgun (WGS) entry which is preliminary data.</text>
</comment>
<proteinExistence type="predicted"/>
<keyword evidence="3" id="KW-1185">Reference proteome</keyword>
<feature type="compositionally biased region" description="Basic and acidic residues" evidence="1">
    <location>
        <begin position="94"/>
        <end position="114"/>
    </location>
</feature>
<evidence type="ECO:0000313" key="2">
    <source>
        <dbReference type="EMBL" id="KAJ8382008.1"/>
    </source>
</evidence>
<evidence type="ECO:0000313" key="3">
    <source>
        <dbReference type="Proteomes" id="UP001152622"/>
    </source>
</evidence>
<name>A0A9Q1GEB3_SYNKA</name>
<dbReference type="Proteomes" id="UP001152622">
    <property type="component" value="Chromosome 1"/>
</dbReference>
<evidence type="ECO:0000256" key="1">
    <source>
        <dbReference type="SAM" id="MobiDB-lite"/>
    </source>
</evidence>
<organism evidence="2 3">
    <name type="scientific">Synaphobranchus kaupii</name>
    <name type="common">Kaup's arrowtooth eel</name>
    <dbReference type="NCBI Taxonomy" id="118154"/>
    <lineage>
        <taxon>Eukaryota</taxon>
        <taxon>Metazoa</taxon>
        <taxon>Chordata</taxon>
        <taxon>Craniata</taxon>
        <taxon>Vertebrata</taxon>
        <taxon>Euteleostomi</taxon>
        <taxon>Actinopterygii</taxon>
        <taxon>Neopterygii</taxon>
        <taxon>Teleostei</taxon>
        <taxon>Anguilliformes</taxon>
        <taxon>Synaphobranchidae</taxon>
        <taxon>Synaphobranchus</taxon>
    </lineage>
</organism>
<accession>A0A9Q1GEB3</accession>
<sequence>MQLELCALGKSVQSYTKNATGVNACQTGPSRSLPKSNMGTGVQLAGGASALLCQIHRRSPKKYLCSTPFGLVVRKPSPSPKRSAHSLMPPRSLSSERDRSPSTHTADQRQEPLP</sequence>
<feature type="region of interest" description="Disordered" evidence="1">
    <location>
        <begin position="74"/>
        <end position="114"/>
    </location>
</feature>